<name>A0A5M8P5Y1_9BACT</name>
<dbReference type="PANTHER" id="PTHR31084:SF0">
    <property type="entry name" value="ALPHA-L-FUCOSIDASE 2"/>
    <property type="match status" value="1"/>
</dbReference>
<evidence type="ECO:0000259" key="4">
    <source>
        <dbReference type="Pfam" id="PF22124"/>
    </source>
</evidence>
<gene>
    <name evidence="5" type="ORF">EZS26_000315</name>
</gene>
<dbReference type="PANTHER" id="PTHR31084">
    <property type="entry name" value="ALPHA-L-FUCOSIDASE 2"/>
    <property type="match status" value="1"/>
</dbReference>
<dbReference type="Pfam" id="PF22124">
    <property type="entry name" value="Glyco_hydro_95_cat"/>
    <property type="match status" value="1"/>
</dbReference>
<evidence type="ECO:0000313" key="6">
    <source>
        <dbReference type="Proteomes" id="UP000324575"/>
    </source>
</evidence>
<dbReference type="Pfam" id="PF21307">
    <property type="entry name" value="Glyco_hydro_95_C"/>
    <property type="match status" value="1"/>
</dbReference>
<dbReference type="SMART" id="SM00710">
    <property type="entry name" value="PbH1"/>
    <property type="match status" value="5"/>
</dbReference>
<feature type="region of interest" description="Disordered" evidence="1">
    <location>
        <begin position="593"/>
        <end position="615"/>
    </location>
</feature>
<dbReference type="Gene3D" id="2.160.20.10">
    <property type="entry name" value="Single-stranded right-handed beta-helix, Pectin lyase-like"/>
    <property type="match status" value="1"/>
</dbReference>
<protein>
    <recommendedName>
        <fullName evidence="7">Right-handed parallel beta-helix repeat-containing protein</fullName>
    </recommendedName>
</protein>
<organism evidence="5 6">
    <name type="scientific">Candidatus Ordinivivax streblomastigis</name>
    <dbReference type="NCBI Taxonomy" id="2540710"/>
    <lineage>
        <taxon>Bacteria</taxon>
        <taxon>Pseudomonadati</taxon>
        <taxon>Bacteroidota</taxon>
        <taxon>Bacteroidia</taxon>
        <taxon>Bacteroidales</taxon>
        <taxon>Candidatus Ordinivivax</taxon>
    </lineage>
</organism>
<evidence type="ECO:0000259" key="3">
    <source>
        <dbReference type="Pfam" id="PF21307"/>
    </source>
</evidence>
<dbReference type="SUPFAM" id="SSF48208">
    <property type="entry name" value="Six-hairpin glycosidases"/>
    <property type="match status" value="1"/>
</dbReference>
<feature type="chain" id="PRO_5024352999" description="Right-handed parallel beta-helix repeat-containing protein" evidence="2">
    <location>
        <begin position="20"/>
        <end position="1250"/>
    </location>
</feature>
<reference evidence="5 6" key="1">
    <citation type="submission" date="2019-03" db="EMBL/GenBank/DDBJ databases">
        <title>Single cell metagenomics reveals metabolic interactions within the superorganism composed of flagellate Streblomastix strix and complex community of Bacteroidetes bacteria on its surface.</title>
        <authorList>
            <person name="Treitli S.C."/>
            <person name="Kolisko M."/>
            <person name="Husnik F."/>
            <person name="Keeling P."/>
            <person name="Hampl V."/>
        </authorList>
    </citation>
    <scope>NUCLEOTIDE SEQUENCE [LARGE SCALE GENOMIC DNA]</scope>
    <source>
        <strain evidence="5">St1</strain>
    </source>
</reference>
<dbReference type="AlphaFoldDB" id="A0A5M8P5Y1"/>
<dbReference type="InterPro" id="IPR054363">
    <property type="entry name" value="GH95_cat"/>
</dbReference>
<sequence>MKNRRLTLLLAIGALFAFAIPKISATTYRVGSAWTTGTSSNYYPTLQEFRTAVASIAATDEIWLSAGTHELTSPWILTGYQGKLYGGFQGTETSVAAREKIAGGYSWEFAHPTVFKLTAGQAANSAILASFSYSGALPILSEINGITFDAVNCTSAALFLRQFQGASITIKNCIVENGNPPKNNTLSGGTADYESAGINIGSDDATSTGDVTIDGCLIQNNQGRRGGGILARKATIRNSIIRNNTATESGGGIFIRSTSTLTNCIVEGNSTTGNGGGIENGAAGASIRNTTLVNNITGANGGALYLGADASVYNSIFWNNKKGTALNQINANGKSLTFNNNIIDVLPTGTTASDNILSTDVSEIFNTTTWLPVENFIGLDKGTSSIEGVTATDLAGNVRVINMIDIGPYEVQYNYTPPLPPHYDPRLVSTADIDWREFISQHDMYWSEIPADASTTGAGYYGGAIMGNGLLGTNLYKISTGTYRLNVGRTDVTEGRGQMPLYKSESHLYTEARLPIGYFQLRTKGTTVSKEAMRLSLYDAITKGQLTTNKGVIDFKTYVHSDKNYIIFESDATNEEVDYTWLFTAQEAISPRSKSVSNSDYNSQTNYKANPNPAVKSQTDGDYNLRIQNLVCGKTYVVAWKEVKRGSQRRIIATVSQENSEAQAIVVAKLTIDEGFATEQEALETTHTAWWHNYYPASFISLGSTKMESFYWAQIYKFACASRPNKPVVDIQGPWSVPETPWTTIWLNLNTQLTYSWQYAANRSDMTLPLWQAFRNNRENLIKNVTEIAGQTAWTDAMVMSRSSGYDFYRPLNPSLVSSNQYEVGNLTWLLYYYWQYCVYNNKQDELKTEFFNFLKYAVNYYVHIRTKSGDTYHLPQTSSPEYGASPTDCNYDLSVLRWGLQTLLAIDNKYNLNDANKAVYQDFLDHLVDYPVDATRGFNLGKDKPFTATHRHYSHLLMIYPLYTVNWEQPENQEVITKSVNNWQSLTGQLQGYSFTGSSAMYSSMGNGDLALTRLNSLLGSYIQKNTLYKETGPVFETPMAAVSSIHDLYLQSWGDKIRVFPAVPTTWQNASFIDLRTEGAYLVSATRNNGQTVFIQVKSEAGGLCRLQTGIVAARIHAQTLDGQALPFTVVDADKGLIEINTQAGDVFQIIDSAIEVKLPAPLAHPAGETNPYGVNKGGPAPVISGPTPMPTALSPVDPNDAANDSVVSEQYYNLMGQFVRPTTGVYIIQKIHASGKKTVEKELVFNK</sequence>
<dbReference type="InterPro" id="IPR006626">
    <property type="entry name" value="PbH1"/>
</dbReference>
<dbReference type="GO" id="GO:0004560">
    <property type="term" value="F:alpha-L-fucosidase activity"/>
    <property type="evidence" value="ECO:0007669"/>
    <property type="project" value="TreeGrafter"/>
</dbReference>
<dbReference type="SUPFAM" id="SSF51126">
    <property type="entry name" value="Pectin lyase-like"/>
    <property type="match status" value="1"/>
</dbReference>
<dbReference type="InterPro" id="IPR049053">
    <property type="entry name" value="AFCA-like_C"/>
</dbReference>
<dbReference type="EMBL" id="SNRX01000001">
    <property type="protein sequence ID" value="KAA6303764.1"/>
    <property type="molecule type" value="Genomic_DNA"/>
</dbReference>
<dbReference type="InterPro" id="IPR008928">
    <property type="entry name" value="6-hairpin_glycosidase_sf"/>
</dbReference>
<evidence type="ECO:0008006" key="7">
    <source>
        <dbReference type="Google" id="ProtNLM"/>
    </source>
</evidence>
<evidence type="ECO:0000256" key="2">
    <source>
        <dbReference type="SAM" id="SignalP"/>
    </source>
</evidence>
<dbReference type="Gene3D" id="1.50.10.10">
    <property type="match status" value="1"/>
</dbReference>
<evidence type="ECO:0000256" key="1">
    <source>
        <dbReference type="SAM" id="MobiDB-lite"/>
    </source>
</evidence>
<dbReference type="Proteomes" id="UP000324575">
    <property type="component" value="Unassembled WGS sequence"/>
</dbReference>
<accession>A0A5M8P5Y1</accession>
<feature type="domain" description="Alpha fucosidase A-like C-terminal" evidence="3">
    <location>
        <begin position="1053"/>
        <end position="1152"/>
    </location>
</feature>
<dbReference type="InterPro" id="IPR011050">
    <property type="entry name" value="Pectin_lyase_fold/virulence"/>
</dbReference>
<evidence type="ECO:0000313" key="5">
    <source>
        <dbReference type="EMBL" id="KAA6303764.1"/>
    </source>
</evidence>
<dbReference type="InterPro" id="IPR012334">
    <property type="entry name" value="Pectin_lyas_fold"/>
</dbReference>
<feature type="signal peptide" evidence="2">
    <location>
        <begin position="1"/>
        <end position="19"/>
    </location>
</feature>
<dbReference type="GO" id="GO:0005975">
    <property type="term" value="P:carbohydrate metabolic process"/>
    <property type="evidence" value="ECO:0007669"/>
    <property type="project" value="InterPro"/>
</dbReference>
<keyword evidence="2" id="KW-0732">Signal</keyword>
<dbReference type="InterPro" id="IPR012341">
    <property type="entry name" value="6hp_glycosidase-like_sf"/>
</dbReference>
<comment type="caution">
    <text evidence="5">The sequence shown here is derived from an EMBL/GenBank/DDBJ whole genome shotgun (WGS) entry which is preliminary data.</text>
</comment>
<feature type="domain" description="Glycosyl hydrolase family 95 catalytic" evidence="4">
    <location>
        <begin position="716"/>
        <end position="1031"/>
    </location>
</feature>
<proteinExistence type="predicted"/>